<organism evidence="1 2">
    <name type="scientific">Caenorhabditis angaria</name>
    <dbReference type="NCBI Taxonomy" id="860376"/>
    <lineage>
        <taxon>Eukaryota</taxon>
        <taxon>Metazoa</taxon>
        <taxon>Ecdysozoa</taxon>
        <taxon>Nematoda</taxon>
        <taxon>Chromadorea</taxon>
        <taxon>Rhabditida</taxon>
        <taxon>Rhabditina</taxon>
        <taxon>Rhabditomorpha</taxon>
        <taxon>Rhabditoidea</taxon>
        <taxon>Rhabditidae</taxon>
        <taxon>Peloderinae</taxon>
        <taxon>Caenorhabditis</taxon>
    </lineage>
</organism>
<dbReference type="AlphaFoldDB" id="A0A9P1NAW0"/>
<reference evidence="1" key="1">
    <citation type="submission" date="2022-11" db="EMBL/GenBank/DDBJ databases">
        <authorList>
            <person name="Kikuchi T."/>
        </authorList>
    </citation>
    <scope>NUCLEOTIDE SEQUENCE</scope>
    <source>
        <strain evidence="1">PS1010</strain>
    </source>
</reference>
<evidence type="ECO:0000313" key="1">
    <source>
        <dbReference type="EMBL" id="CAI5456130.1"/>
    </source>
</evidence>
<protein>
    <submittedName>
        <fullName evidence="1">Uncharacterized protein</fullName>
    </submittedName>
</protein>
<keyword evidence="2" id="KW-1185">Reference proteome</keyword>
<accession>A0A9P1NAW0</accession>
<proteinExistence type="predicted"/>
<name>A0A9P1NAW0_9PELO</name>
<gene>
    <name evidence="1" type="ORF">CAMP_LOCUS18767</name>
</gene>
<dbReference type="Proteomes" id="UP001152747">
    <property type="component" value="Unassembled WGS sequence"/>
</dbReference>
<dbReference type="OrthoDB" id="10471234at2759"/>
<dbReference type="EMBL" id="CANHGI010000006">
    <property type="protein sequence ID" value="CAI5456130.1"/>
    <property type="molecule type" value="Genomic_DNA"/>
</dbReference>
<evidence type="ECO:0000313" key="2">
    <source>
        <dbReference type="Proteomes" id="UP001152747"/>
    </source>
</evidence>
<comment type="caution">
    <text evidence="1">The sequence shown here is derived from an EMBL/GenBank/DDBJ whole genome shotgun (WGS) entry which is preliminary data.</text>
</comment>
<sequence>MEEEEEDDNIWIAERRRLINKSNMSRTDSEAEGNGTVYKNSYASLINDLPPSTSLDEFKQSVSNFADLIRPSET</sequence>